<protein>
    <recommendedName>
        <fullName evidence="2">DUF4188 domain-containing protein</fullName>
    </recommendedName>
</protein>
<gene>
    <name evidence="1" type="ORF">AVDCRST_MAG88-3083</name>
</gene>
<dbReference type="AlphaFoldDB" id="A0A6J4VNN9"/>
<accession>A0A6J4VNN9</accession>
<evidence type="ECO:0008006" key="2">
    <source>
        <dbReference type="Google" id="ProtNLM"/>
    </source>
</evidence>
<evidence type="ECO:0000313" key="1">
    <source>
        <dbReference type="EMBL" id="CAA9578735.1"/>
    </source>
</evidence>
<proteinExistence type="predicted"/>
<reference evidence="1" key="1">
    <citation type="submission" date="2020-02" db="EMBL/GenBank/DDBJ databases">
        <authorList>
            <person name="Meier V. D."/>
        </authorList>
    </citation>
    <scope>NUCLEOTIDE SEQUENCE</scope>
    <source>
        <strain evidence="1">AVDCRST_MAG88</strain>
    </source>
</reference>
<name>A0A6J4VNN9_9BACT</name>
<sequence>MRTTDFSRAPRIGQATAQFVGATKFAGPRSFIPLARKWFPMVRRMKRHPAYRGHVIWYRFPFTLGTIAFFADRESLLEFARSPEHAWLMRWVMEPGSARGGFIRLYAAEPNGYSSGVWRAEPPHVLQAISHFTPLGDEELGPAVADRAGR</sequence>
<dbReference type="EMBL" id="CADCWM010000743">
    <property type="protein sequence ID" value="CAA9578735.1"/>
    <property type="molecule type" value="Genomic_DNA"/>
</dbReference>
<organism evidence="1">
    <name type="scientific">uncultured Thermomicrobiales bacterium</name>
    <dbReference type="NCBI Taxonomy" id="1645740"/>
    <lineage>
        <taxon>Bacteria</taxon>
        <taxon>Pseudomonadati</taxon>
        <taxon>Thermomicrobiota</taxon>
        <taxon>Thermomicrobia</taxon>
        <taxon>Thermomicrobiales</taxon>
        <taxon>environmental samples</taxon>
    </lineage>
</organism>